<dbReference type="EMBL" id="JAWDIP010000003">
    <property type="protein sequence ID" value="MDY0393647.1"/>
    <property type="molecule type" value="Genomic_DNA"/>
</dbReference>
<evidence type="ECO:0000313" key="2">
    <source>
        <dbReference type="EMBL" id="MDY0393647.1"/>
    </source>
</evidence>
<dbReference type="InterPro" id="IPR001347">
    <property type="entry name" value="SIS_dom"/>
</dbReference>
<organism evidence="2 3">
    <name type="scientific">Tigheibacillus halophilus</name>
    <dbReference type="NCBI Taxonomy" id="361280"/>
    <lineage>
        <taxon>Bacteria</taxon>
        <taxon>Bacillati</taxon>
        <taxon>Bacillota</taxon>
        <taxon>Bacilli</taxon>
        <taxon>Bacillales</taxon>
        <taxon>Bacillaceae</taxon>
        <taxon>Tigheibacillus</taxon>
    </lineage>
</organism>
<sequence>MNEDLYTDITPDEDAGLIAEKLALRFNQSINQTVKHLDTNRIEEVAKIVKECTTIYVYGLGASHIVAEDFTQKFTRIGKSVVNTVDHHLMASAMINASGPCMFVAISNSGETKEVLKLAQIAKQKKVSYDWDYAI</sequence>
<gene>
    <name evidence="2" type="ORF">RWE15_03315</name>
</gene>
<dbReference type="Pfam" id="PF01380">
    <property type="entry name" value="SIS"/>
    <property type="match status" value="1"/>
</dbReference>
<protein>
    <submittedName>
        <fullName evidence="2">MurR/RpiR family transcriptional regulator</fullName>
    </submittedName>
</protein>
<reference evidence="2 3" key="1">
    <citation type="submission" date="2023-10" db="EMBL/GenBank/DDBJ databases">
        <title>Virgibacillus halophilus 5B73C genome.</title>
        <authorList>
            <person name="Miliotis G."/>
            <person name="Sengupta P."/>
            <person name="Hameed A."/>
            <person name="Chuvochina M."/>
            <person name="Mcdonagh F."/>
            <person name="Simpson A.C."/>
            <person name="Singh N.K."/>
            <person name="Rekha P.D."/>
            <person name="Raman K."/>
            <person name="Hugenholtz P."/>
            <person name="Venkateswaran K."/>
        </authorList>
    </citation>
    <scope>NUCLEOTIDE SEQUENCE [LARGE SCALE GENOMIC DNA]</scope>
    <source>
        <strain evidence="2 3">5B73C</strain>
    </source>
</reference>
<evidence type="ECO:0000259" key="1">
    <source>
        <dbReference type="PROSITE" id="PS51464"/>
    </source>
</evidence>
<dbReference type="PANTHER" id="PTHR30514">
    <property type="entry name" value="GLUCOKINASE"/>
    <property type="match status" value="1"/>
</dbReference>
<dbReference type="InterPro" id="IPR047640">
    <property type="entry name" value="RpiR-like"/>
</dbReference>
<comment type="caution">
    <text evidence="2">The sequence shown here is derived from an EMBL/GenBank/DDBJ whole genome shotgun (WGS) entry which is preliminary data.</text>
</comment>
<dbReference type="Proteomes" id="UP001281447">
    <property type="component" value="Unassembled WGS sequence"/>
</dbReference>
<dbReference type="Gene3D" id="3.40.50.10490">
    <property type="entry name" value="Glucose-6-phosphate isomerase like protein, domain 1"/>
    <property type="match status" value="1"/>
</dbReference>
<feature type="domain" description="SIS" evidence="1">
    <location>
        <begin position="45"/>
        <end position="135"/>
    </location>
</feature>
<accession>A0ABU5C2W8</accession>
<dbReference type="PANTHER" id="PTHR30514:SF10">
    <property type="entry name" value="MURR_RPIR FAMILY TRANSCRIPTIONAL REGULATOR"/>
    <property type="match status" value="1"/>
</dbReference>
<dbReference type="CDD" id="cd05013">
    <property type="entry name" value="SIS_RpiR"/>
    <property type="match status" value="1"/>
</dbReference>
<name>A0ABU5C2W8_9BACI</name>
<dbReference type="InterPro" id="IPR035472">
    <property type="entry name" value="RpiR-like_SIS"/>
</dbReference>
<dbReference type="InterPro" id="IPR046348">
    <property type="entry name" value="SIS_dom_sf"/>
</dbReference>
<proteinExistence type="predicted"/>
<evidence type="ECO:0000313" key="3">
    <source>
        <dbReference type="Proteomes" id="UP001281447"/>
    </source>
</evidence>
<dbReference type="PROSITE" id="PS51464">
    <property type="entry name" value="SIS"/>
    <property type="match status" value="1"/>
</dbReference>
<keyword evidence="3" id="KW-1185">Reference proteome</keyword>
<dbReference type="SUPFAM" id="SSF53697">
    <property type="entry name" value="SIS domain"/>
    <property type="match status" value="1"/>
</dbReference>